<dbReference type="Pfam" id="PF22608">
    <property type="entry name" value="DNAX_ATPase_lid"/>
    <property type="match status" value="1"/>
</dbReference>
<evidence type="ECO:0000256" key="10">
    <source>
        <dbReference type="SAM" id="MobiDB-lite"/>
    </source>
</evidence>
<dbReference type="InterPro" id="IPR008921">
    <property type="entry name" value="DNA_pol3_clamp-load_cplx_C"/>
</dbReference>
<dbReference type="InterPro" id="IPR045085">
    <property type="entry name" value="HLD_clamp_pol_III_gamma_tau"/>
</dbReference>
<protein>
    <submittedName>
        <fullName evidence="14 15">Uncharacterized protein</fullName>
    </submittedName>
</protein>
<feature type="region of interest" description="Disordered" evidence="10">
    <location>
        <begin position="77"/>
        <end position="133"/>
    </location>
</feature>
<dbReference type="EnsemblPlants" id="Pp3c4_17210V3.1">
    <property type="protein sequence ID" value="Pp3c4_17210V3.1"/>
    <property type="gene ID" value="Pp3c4_17210"/>
</dbReference>
<keyword evidence="4" id="KW-0235">DNA replication</keyword>
<evidence type="ECO:0000256" key="3">
    <source>
        <dbReference type="ARBA" id="ARBA00022695"/>
    </source>
</evidence>
<evidence type="ECO:0000256" key="5">
    <source>
        <dbReference type="ARBA" id="ARBA00022723"/>
    </source>
</evidence>
<comment type="similarity">
    <text evidence="1">Belongs to the DnaX/STICHEL family.</text>
</comment>
<dbReference type="Pfam" id="PF13177">
    <property type="entry name" value="DNA_pol3_delta2"/>
    <property type="match status" value="1"/>
</dbReference>
<dbReference type="InterPro" id="IPR050238">
    <property type="entry name" value="DNA_Rep/Repair_Clamp_Loader"/>
</dbReference>
<reference evidence="14 16" key="1">
    <citation type="journal article" date="2008" name="Science">
        <title>The Physcomitrella genome reveals evolutionary insights into the conquest of land by plants.</title>
        <authorList>
            <person name="Rensing S."/>
            <person name="Lang D."/>
            <person name="Zimmer A."/>
            <person name="Terry A."/>
            <person name="Salamov A."/>
            <person name="Shapiro H."/>
            <person name="Nishiyama T."/>
            <person name="Perroud P.-F."/>
            <person name="Lindquist E."/>
            <person name="Kamisugi Y."/>
            <person name="Tanahashi T."/>
            <person name="Sakakibara K."/>
            <person name="Fujita T."/>
            <person name="Oishi K."/>
            <person name="Shin-I T."/>
            <person name="Kuroki Y."/>
            <person name="Toyoda A."/>
            <person name="Suzuki Y."/>
            <person name="Hashimoto A."/>
            <person name="Yamaguchi K."/>
            <person name="Sugano A."/>
            <person name="Kohara Y."/>
            <person name="Fujiyama A."/>
            <person name="Anterola A."/>
            <person name="Aoki S."/>
            <person name="Ashton N."/>
            <person name="Barbazuk W.B."/>
            <person name="Barker E."/>
            <person name="Bennetzen J."/>
            <person name="Bezanilla M."/>
            <person name="Blankenship R."/>
            <person name="Cho S.H."/>
            <person name="Dutcher S."/>
            <person name="Estelle M."/>
            <person name="Fawcett J.A."/>
            <person name="Gundlach H."/>
            <person name="Hanada K."/>
            <person name="Heyl A."/>
            <person name="Hicks K.A."/>
            <person name="Hugh J."/>
            <person name="Lohr M."/>
            <person name="Mayer K."/>
            <person name="Melkozernov A."/>
            <person name="Murata T."/>
            <person name="Nelson D."/>
            <person name="Pils B."/>
            <person name="Prigge M."/>
            <person name="Reiss B."/>
            <person name="Renner T."/>
            <person name="Rombauts S."/>
            <person name="Rushton P."/>
            <person name="Sanderfoot A."/>
            <person name="Schween G."/>
            <person name="Shiu S.-H."/>
            <person name="Stueber K."/>
            <person name="Theodoulou F.L."/>
            <person name="Tu H."/>
            <person name="Van de Peer Y."/>
            <person name="Verrier P.J."/>
            <person name="Waters E."/>
            <person name="Wood A."/>
            <person name="Yang L."/>
            <person name="Cove D."/>
            <person name="Cuming A."/>
            <person name="Hasebe M."/>
            <person name="Lucas S."/>
            <person name="Mishler D.B."/>
            <person name="Reski R."/>
            <person name="Grigoriev I."/>
            <person name="Quatrano R.S."/>
            <person name="Boore J.L."/>
        </authorList>
    </citation>
    <scope>NUCLEOTIDE SEQUENCE [LARGE SCALE GENOMIC DNA]</scope>
    <source>
        <strain evidence="15 16">cv. Gransden 2004</strain>
    </source>
</reference>
<dbReference type="Pfam" id="PF12169">
    <property type="entry name" value="DNA_pol3_gamma3"/>
    <property type="match status" value="1"/>
</dbReference>
<keyword evidence="7" id="KW-0862">Zinc</keyword>
<dbReference type="GO" id="GO:0006281">
    <property type="term" value="P:DNA repair"/>
    <property type="evidence" value="ECO:0000318"/>
    <property type="project" value="GO_Central"/>
</dbReference>
<dbReference type="Gramene" id="Pp3c4_17210V3.2">
    <property type="protein sequence ID" value="Pp3c4_17210V3.2"/>
    <property type="gene ID" value="Pp3c4_17210"/>
</dbReference>
<evidence type="ECO:0000256" key="9">
    <source>
        <dbReference type="ARBA" id="ARBA00023054"/>
    </source>
</evidence>
<dbReference type="GO" id="GO:0006261">
    <property type="term" value="P:DNA-templated DNA replication"/>
    <property type="evidence" value="ECO:0000318"/>
    <property type="project" value="GO_Central"/>
</dbReference>
<feature type="region of interest" description="Disordered" evidence="10">
    <location>
        <begin position="276"/>
        <end position="318"/>
    </location>
</feature>
<feature type="compositionally biased region" description="Basic and acidic residues" evidence="10">
    <location>
        <begin position="95"/>
        <end position="108"/>
    </location>
</feature>
<dbReference type="AlphaFoldDB" id="A0A2K1KNU3"/>
<keyword evidence="2" id="KW-0808">Transferase</keyword>
<dbReference type="EMBL" id="ABEU02000004">
    <property type="protein sequence ID" value="PNR55453.1"/>
    <property type="molecule type" value="Genomic_DNA"/>
</dbReference>
<evidence type="ECO:0000256" key="4">
    <source>
        <dbReference type="ARBA" id="ARBA00022705"/>
    </source>
</evidence>
<evidence type="ECO:0000256" key="8">
    <source>
        <dbReference type="ARBA" id="ARBA00022840"/>
    </source>
</evidence>
<evidence type="ECO:0000256" key="7">
    <source>
        <dbReference type="ARBA" id="ARBA00022833"/>
    </source>
</evidence>
<dbReference type="GeneID" id="112281121"/>
<dbReference type="NCBIfam" id="TIGR02397">
    <property type="entry name" value="dnaX_nterm"/>
    <property type="match status" value="1"/>
</dbReference>
<dbReference type="FunFam" id="1.10.8.60:FF:000013">
    <property type="entry name" value="DNA polymerase III subunit gamma/tau"/>
    <property type="match status" value="1"/>
</dbReference>
<feature type="region of interest" description="Disordered" evidence="10">
    <location>
        <begin position="171"/>
        <end position="200"/>
    </location>
</feature>
<feature type="compositionally biased region" description="Basic and acidic residues" evidence="10">
    <location>
        <begin position="116"/>
        <end position="129"/>
    </location>
</feature>
<feature type="domain" description="DNA polymerase III gamma subunit" evidence="11">
    <location>
        <begin position="686"/>
        <end position="816"/>
    </location>
</feature>
<dbReference type="GO" id="GO:0003677">
    <property type="term" value="F:DNA binding"/>
    <property type="evidence" value="ECO:0007669"/>
    <property type="project" value="InterPro"/>
</dbReference>
<dbReference type="PANTHER" id="PTHR11669:SF0">
    <property type="entry name" value="PROTEIN STICHEL-LIKE 2"/>
    <property type="match status" value="1"/>
</dbReference>
<dbReference type="RefSeq" id="XP_024373086.1">
    <property type="nucleotide sequence ID" value="XM_024517318.2"/>
</dbReference>
<dbReference type="EnsemblPlants" id="Pp3c4_17210V3.2">
    <property type="protein sequence ID" value="Pp3c4_17210V3.2"/>
    <property type="gene ID" value="Pp3c4_17210"/>
</dbReference>
<evidence type="ECO:0000313" key="14">
    <source>
        <dbReference type="EMBL" id="PNR55453.1"/>
    </source>
</evidence>
<dbReference type="PANTHER" id="PTHR11669">
    <property type="entry name" value="REPLICATION FACTOR C / DNA POLYMERASE III GAMMA-TAU SUBUNIT"/>
    <property type="match status" value="1"/>
</dbReference>
<evidence type="ECO:0000313" key="15">
    <source>
        <dbReference type="EnsemblPlants" id="Pp3c4_17210V3.1"/>
    </source>
</evidence>
<dbReference type="Proteomes" id="UP000006727">
    <property type="component" value="Chromosome 4"/>
</dbReference>
<evidence type="ECO:0000256" key="2">
    <source>
        <dbReference type="ARBA" id="ARBA00022679"/>
    </source>
</evidence>
<dbReference type="OrthoDB" id="1906110at2759"/>
<keyword evidence="8" id="KW-0067">ATP-binding</keyword>
<dbReference type="RefSeq" id="XP_024373088.1">
    <property type="nucleotide sequence ID" value="XM_024517320.2"/>
</dbReference>
<dbReference type="Gene3D" id="1.10.8.60">
    <property type="match status" value="1"/>
</dbReference>
<dbReference type="Gramene" id="Pp3c4_17210V3.3">
    <property type="protein sequence ID" value="Pp3c4_17210V3.3"/>
    <property type="gene ID" value="Pp3c4_17210"/>
</dbReference>
<sequence>MLEARRTQFQVPLMREVSASQKIRTLQDPGASYSVTSGLSSAGRSEKVNTKTFISDPHEDAQALASEISGKLAKFSSISSTSHDSNIGARRLSQRRGESKSLRIDKLQKPRGFKKMKSEKDSGEGDGRNLSDSAMEYMNVDVRERIKRIESAFEGSSTTVSGELRKEGLIKQLKERGRRDANRNSEEKASGRYERESARREELTRRVNSLSQLLGNHLKGSDRSALNMLAMVQDEERRNNFELESFFESDEEGLNPTQMEMSRAHEASPLHRAMLSRGKEQPKRKSQSRHGCEKPASMRAKERGDSIERPRSGNSSARLREMPATIILNDDLAVSDLPEQNGCGIWDWSRIHKHGGKTFLDLTGLTCTLPESKLLQGDLLTEQHPPVQSISSLDSDANALPLMIGEDAHDSDPGGYYVETGMPQEPPRNLKGGGKRKASLHNAVNDVLVETGSTNHLELTRTFNQKYRPKNFNEIVGQNVVVKSLSTAVAKRKAAPVYMFMGPRGTGKTSAARVFAAGLNCLSPDYARRPCGICRECGTIALNRSADVRQIDAASNMDMASMRALMGSFTPHAQYKIFIVEGCDLLSSDIWNAFLKLLEEPPRNVVFILITTHAERIPPTAISRCQKFQFFKLKEPDIVKRLQFLAAKEDLRVEADALALIATRSDGSLRDAEIFLDQLCLLDKNVSIASVRELVGLLPDNKTLELLDYALSADTVRTVRTIREVLISGIEPLTVVSQLGSLITDILAGSFDVHRGARKEGFFSRSFSVQGEHHGLRRALKILSKSEKQLRVSTDPATWLTAALLQFAPDRSLPPSDFNMNVAPNRVVTASSSDVSVSGEQHPLVDELNQANSPESTSKGRALQVYVENGKDPTLEVETATSLSEQKLEETWATVQRTSLGSVEELTEARPSPEAFLEYQIFGDKELDELWKRAIRKITNRSLKHLLQIHGQLVAAGISVDGSRAVVQLDFDHGRNKHKAERSWRSICIAFQELLNNTPVELRIALREVVPEDPDVPRIGEMMVDMEFGPSTQLKDKGIVNESTNADVYLQDEQRMPQRSRRRRHARARKHRCDAEIMDTELGAAEESSESNGITSRRLPPRWRRRVKRVGAAKHAQQVSLDIGMDYQQSSSSFGGEVWDSRRGSIETKSNEKKPLSCMMEEPQSEIEDLQMARQKILKQRAAQYRNNPALMATIDHRNSLISGFQRGLPSESSLCWERETSQSDFLMRKTWLRSMHKASGAALFLKMVPCRDSRIGRNATPTSTTPVSVA</sequence>
<keyword evidence="16" id="KW-1185">Reference proteome</keyword>
<dbReference type="GO" id="GO:0046872">
    <property type="term" value="F:metal ion binding"/>
    <property type="evidence" value="ECO:0007669"/>
    <property type="project" value="UniProtKB-KW"/>
</dbReference>
<keyword evidence="6" id="KW-0547">Nucleotide-binding</keyword>
<dbReference type="KEGG" id="ppp:112281121"/>
<dbReference type="InterPro" id="IPR027417">
    <property type="entry name" value="P-loop_NTPase"/>
</dbReference>
<dbReference type="InterPro" id="IPR054506">
    <property type="entry name" value="DnaA_N-like_STI"/>
</dbReference>
<dbReference type="STRING" id="3218.A0A2K1KNU3"/>
<dbReference type="Gramene" id="Pp3c4_17210V3.1">
    <property type="protein sequence ID" value="Pp3c4_17210V3.1"/>
    <property type="gene ID" value="Pp3c4_17210"/>
</dbReference>
<evidence type="ECO:0000313" key="16">
    <source>
        <dbReference type="Proteomes" id="UP000006727"/>
    </source>
</evidence>
<keyword evidence="9" id="KW-0175">Coiled coil</keyword>
<feature type="region of interest" description="Disordered" evidence="10">
    <location>
        <begin position="1132"/>
        <end position="1156"/>
    </location>
</feature>
<evidence type="ECO:0000259" key="11">
    <source>
        <dbReference type="Pfam" id="PF12169"/>
    </source>
</evidence>
<proteinExistence type="inferred from homology"/>
<gene>
    <name evidence="15" type="primary">LOC112281121</name>
    <name evidence="14" type="ORF">PHYPA_006350</name>
</gene>
<keyword evidence="3" id="KW-0548">Nucleotidyltransferase</keyword>
<dbReference type="RefSeq" id="XP_024373087.1">
    <property type="nucleotide sequence ID" value="XM_024517319.2"/>
</dbReference>
<reference evidence="14 16" key="2">
    <citation type="journal article" date="2018" name="Plant J.">
        <title>The Physcomitrella patens chromosome-scale assembly reveals moss genome structure and evolution.</title>
        <authorList>
            <person name="Lang D."/>
            <person name="Ullrich K.K."/>
            <person name="Murat F."/>
            <person name="Fuchs J."/>
            <person name="Jenkins J."/>
            <person name="Haas F.B."/>
            <person name="Piednoel M."/>
            <person name="Gundlach H."/>
            <person name="Van Bel M."/>
            <person name="Meyberg R."/>
            <person name="Vives C."/>
            <person name="Morata J."/>
            <person name="Symeonidi A."/>
            <person name="Hiss M."/>
            <person name="Muchero W."/>
            <person name="Kamisugi Y."/>
            <person name="Saleh O."/>
            <person name="Blanc G."/>
            <person name="Decker E.L."/>
            <person name="van Gessel N."/>
            <person name="Grimwood J."/>
            <person name="Hayes R.D."/>
            <person name="Graham S.W."/>
            <person name="Gunter L.E."/>
            <person name="McDaniel S.F."/>
            <person name="Hoernstein S.N.W."/>
            <person name="Larsson A."/>
            <person name="Li F.W."/>
            <person name="Perroud P.F."/>
            <person name="Phillips J."/>
            <person name="Ranjan P."/>
            <person name="Rokshar D.S."/>
            <person name="Rothfels C.J."/>
            <person name="Schneider L."/>
            <person name="Shu S."/>
            <person name="Stevenson D.W."/>
            <person name="Thummler F."/>
            <person name="Tillich M."/>
            <person name="Villarreal Aguilar J.C."/>
            <person name="Widiez T."/>
            <person name="Wong G.K."/>
            <person name="Wymore A."/>
            <person name="Zhang Y."/>
            <person name="Zimmer A.D."/>
            <person name="Quatrano R.S."/>
            <person name="Mayer K.F.X."/>
            <person name="Goodstein D."/>
            <person name="Casacuberta J.M."/>
            <person name="Vandepoele K."/>
            <person name="Reski R."/>
            <person name="Cuming A.C."/>
            <person name="Tuskan G.A."/>
            <person name="Maumus F."/>
            <person name="Salse J."/>
            <person name="Schmutz J."/>
            <person name="Rensing S.A."/>
        </authorList>
    </citation>
    <scope>NUCLEOTIDE SEQUENCE [LARGE SCALE GENOMIC DNA]</scope>
    <source>
        <strain evidence="15 16">cv. Gransden 2004</strain>
    </source>
</reference>
<feature type="compositionally biased region" description="Basic and acidic residues" evidence="10">
    <location>
        <begin position="1139"/>
        <end position="1155"/>
    </location>
</feature>
<dbReference type="EnsemblPlants" id="Pp3c4_17210V3.3">
    <property type="protein sequence ID" value="Pp3c4_17210V3.3"/>
    <property type="gene ID" value="Pp3c4_17210"/>
</dbReference>
<dbReference type="FunCoup" id="A0A2K1KNU3">
    <property type="interactions" value="1845"/>
</dbReference>
<reference evidence="15" key="3">
    <citation type="submission" date="2020-12" db="UniProtKB">
        <authorList>
            <consortium name="EnsemblPlants"/>
        </authorList>
    </citation>
    <scope>IDENTIFICATION</scope>
</reference>
<keyword evidence="5" id="KW-0479">Metal-binding</keyword>
<accession>A0A2K1KNU3</accession>
<feature type="compositionally biased region" description="Basic and acidic residues" evidence="10">
    <location>
        <begin position="299"/>
        <end position="311"/>
    </location>
</feature>
<evidence type="ECO:0000259" key="12">
    <source>
        <dbReference type="Pfam" id="PF22608"/>
    </source>
</evidence>
<dbReference type="GO" id="GO:0009360">
    <property type="term" value="C:DNA polymerase III complex"/>
    <property type="evidence" value="ECO:0007669"/>
    <property type="project" value="InterPro"/>
</dbReference>
<dbReference type="InterPro" id="IPR022754">
    <property type="entry name" value="DNA_pol_III_gamma-3"/>
</dbReference>
<organism evidence="14">
    <name type="scientific">Physcomitrium patens</name>
    <name type="common">Spreading-leaved earth moss</name>
    <name type="synonym">Physcomitrella patens</name>
    <dbReference type="NCBI Taxonomy" id="3218"/>
    <lineage>
        <taxon>Eukaryota</taxon>
        <taxon>Viridiplantae</taxon>
        <taxon>Streptophyta</taxon>
        <taxon>Embryophyta</taxon>
        <taxon>Bryophyta</taxon>
        <taxon>Bryophytina</taxon>
        <taxon>Bryopsida</taxon>
        <taxon>Funariidae</taxon>
        <taxon>Funariales</taxon>
        <taxon>Funariaceae</taxon>
        <taxon>Physcomitrium</taxon>
    </lineage>
</organism>
<evidence type="ECO:0000259" key="13">
    <source>
        <dbReference type="Pfam" id="PF23007"/>
    </source>
</evidence>
<dbReference type="SUPFAM" id="SSF48019">
    <property type="entry name" value="post-AAA+ oligomerization domain-like"/>
    <property type="match status" value="1"/>
</dbReference>
<dbReference type="Pfam" id="PF23007">
    <property type="entry name" value="DnaA_N-like_STI"/>
    <property type="match status" value="1"/>
</dbReference>
<dbReference type="SUPFAM" id="SSF52540">
    <property type="entry name" value="P-loop containing nucleoside triphosphate hydrolases"/>
    <property type="match status" value="1"/>
</dbReference>
<name>A0A2K1KNU3_PHYPA</name>
<dbReference type="GO" id="GO:0003887">
    <property type="term" value="F:DNA-directed DNA polymerase activity"/>
    <property type="evidence" value="ECO:0007669"/>
    <property type="project" value="InterPro"/>
</dbReference>
<feature type="domain" description="STICHEL DnaA-N-like alpha-beta" evidence="13">
    <location>
        <begin position="924"/>
        <end position="1006"/>
    </location>
</feature>
<dbReference type="GO" id="GO:0005524">
    <property type="term" value="F:ATP binding"/>
    <property type="evidence" value="ECO:0007669"/>
    <property type="project" value="UniProtKB-KW"/>
</dbReference>
<evidence type="ECO:0000256" key="6">
    <source>
        <dbReference type="ARBA" id="ARBA00022741"/>
    </source>
</evidence>
<dbReference type="GO" id="GO:0005663">
    <property type="term" value="C:DNA replication factor C complex"/>
    <property type="evidence" value="ECO:0000318"/>
    <property type="project" value="GO_Central"/>
</dbReference>
<evidence type="ECO:0000256" key="1">
    <source>
        <dbReference type="ARBA" id="ARBA00006360"/>
    </source>
</evidence>
<dbReference type="Gene3D" id="3.40.50.300">
    <property type="entry name" value="P-loop containing nucleotide triphosphate hydrolases"/>
    <property type="match status" value="1"/>
</dbReference>
<dbReference type="CDD" id="cd18137">
    <property type="entry name" value="HLD_clamp_pol_III_gamma_tau"/>
    <property type="match status" value="1"/>
</dbReference>
<dbReference type="PaxDb" id="3218-PP1S13_203V6.1"/>
<dbReference type="InterPro" id="IPR012763">
    <property type="entry name" value="DNA_pol_III_sug/sutau_N"/>
</dbReference>
<feature type="domain" description="DNA polymerase III subunit gamma/tau helical lid" evidence="12">
    <location>
        <begin position="638"/>
        <end position="678"/>
    </location>
</feature>